<dbReference type="AlphaFoldDB" id="R1ARS3"/>
<dbReference type="STRING" id="1304284.L21TH_2624"/>
<evidence type="ECO:0000313" key="2">
    <source>
        <dbReference type="EMBL" id="EOC99366.1"/>
    </source>
</evidence>
<evidence type="ECO:0000259" key="1">
    <source>
        <dbReference type="SMART" id="SM00901"/>
    </source>
</evidence>
<proteinExistence type="predicted"/>
<keyword evidence="3" id="KW-1185">Reference proteome</keyword>
<dbReference type="OrthoDB" id="9816036at2"/>
<dbReference type="Pfam" id="PF08867">
    <property type="entry name" value="FRG"/>
    <property type="match status" value="1"/>
</dbReference>
<dbReference type="EMBL" id="ARZA01000277">
    <property type="protein sequence ID" value="EOC99366.1"/>
    <property type="molecule type" value="Genomic_DNA"/>
</dbReference>
<comment type="caution">
    <text evidence="2">The sequence shown here is derived from an EMBL/GenBank/DDBJ whole genome shotgun (WGS) entry which is preliminary data.</text>
</comment>
<accession>R1ARS3</accession>
<protein>
    <recommendedName>
        <fullName evidence="1">FRG domain-containing protein</fullName>
    </recommendedName>
</protein>
<evidence type="ECO:0000313" key="3">
    <source>
        <dbReference type="Proteomes" id="UP000013378"/>
    </source>
</evidence>
<dbReference type="eggNOG" id="ENOG5033B5C">
    <property type="taxonomic scope" value="Bacteria"/>
</dbReference>
<dbReference type="Proteomes" id="UP000013378">
    <property type="component" value="Unassembled WGS sequence"/>
</dbReference>
<name>R1ARS3_9FIRM</name>
<reference evidence="2 3" key="1">
    <citation type="journal article" date="2015" name="Geomicrobiol. J.">
        <title>Caldisalinibacter kiritimatiensis gen. nov., sp. nov., a moderately thermohalophilic thiosulfate-reducing bacterium from a hypersaline microbial mat.</title>
        <authorList>
            <person name="Ben Hania W."/>
            <person name="Joseph M."/>
            <person name="Fiebig A."/>
            <person name="Bunk B."/>
            <person name="Klenk H.-P."/>
            <person name="Fardeau M.-L."/>
            <person name="Spring S."/>
        </authorList>
    </citation>
    <scope>NUCLEOTIDE SEQUENCE [LARGE SCALE GENOMIC DNA]</scope>
    <source>
        <strain evidence="2 3">L21-TH-D2</strain>
    </source>
</reference>
<sequence>MIKYITDKELRELRQKNEQHFRNIEAATKLRREAMKSKTGVVGNNFWSDFVAEQMNKGSIIQYPHGRVMCFGEASNYYRGQLKDYGSCKPTLFRGTLTESKEMILLKKFVSGMQIIALNKLIEPLHQVRSWKFGDIFTYMIAQHYGIRTKYLDITSNMEVALFFATCMHIGNNRYRPITEEDIESNIGKEGMIYWRIGELDYIEAIENRQSIYPIGYQPFSRCHKQYGYFMVGNENFDLNNEPNFNIYYFNRTPNLSKEIYEKFDGGKTLFEYDALAELKDMLDSIQSTKFFSEEVFEETVALEEFSVWDKDRLIKELNNQMGISIGGNSIKLSRQRRRAIDRKWSIESFVEKEGLAPGYRMVYTSPKA</sequence>
<dbReference type="InterPro" id="IPR014966">
    <property type="entry name" value="FRG-dom"/>
</dbReference>
<dbReference type="SMART" id="SM00901">
    <property type="entry name" value="FRG"/>
    <property type="match status" value="1"/>
</dbReference>
<gene>
    <name evidence="2" type="ORF">L21TH_2624</name>
</gene>
<organism evidence="2 3">
    <name type="scientific">Caldisalinibacter kiritimatiensis</name>
    <dbReference type="NCBI Taxonomy" id="1304284"/>
    <lineage>
        <taxon>Bacteria</taxon>
        <taxon>Bacillati</taxon>
        <taxon>Bacillota</taxon>
        <taxon>Tissierellia</taxon>
        <taxon>Tissierellales</taxon>
        <taxon>Thermohalobacteraceae</taxon>
        <taxon>Caldisalinibacter</taxon>
    </lineage>
</organism>
<feature type="domain" description="FRG" evidence="1">
    <location>
        <begin position="72"/>
        <end position="194"/>
    </location>
</feature>
<dbReference type="RefSeq" id="WP_006317366.1">
    <property type="nucleotide sequence ID" value="NZ_ARZA01000277.1"/>
</dbReference>